<evidence type="ECO:0000313" key="1">
    <source>
        <dbReference type="EMBL" id="GGG78736.1"/>
    </source>
</evidence>
<dbReference type="InterPro" id="IPR036220">
    <property type="entry name" value="UDP-Glc/GDP-Man_DH_C_sf"/>
</dbReference>
<proteinExistence type="predicted"/>
<dbReference type="EMBL" id="BMJV01000006">
    <property type="protein sequence ID" value="GGG78736.1"/>
    <property type="molecule type" value="Genomic_DNA"/>
</dbReference>
<dbReference type="Gene3D" id="3.40.50.720">
    <property type="entry name" value="NAD(P)-binding Rossmann-like Domain"/>
    <property type="match status" value="1"/>
</dbReference>
<evidence type="ECO:0000313" key="2">
    <source>
        <dbReference type="Proteomes" id="UP000617145"/>
    </source>
</evidence>
<name>A0A8J2ZLU7_9RHOB</name>
<reference evidence="1" key="2">
    <citation type="submission" date="2020-09" db="EMBL/GenBank/DDBJ databases">
        <authorList>
            <person name="Sun Q."/>
            <person name="Zhou Y."/>
        </authorList>
    </citation>
    <scope>NUCLEOTIDE SEQUENCE</scope>
    <source>
        <strain evidence="1">CGMCC 1.15762</strain>
    </source>
</reference>
<reference evidence="1" key="1">
    <citation type="journal article" date="2014" name="Int. J. Syst. Evol. Microbiol.">
        <title>Complete genome sequence of Corynebacterium casei LMG S-19264T (=DSM 44701T), isolated from a smear-ripened cheese.</title>
        <authorList>
            <consortium name="US DOE Joint Genome Institute (JGI-PGF)"/>
            <person name="Walter F."/>
            <person name="Albersmeier A."/>
            <person name="Kalinowski J."/>
            <person name="Ruckert C."/>
        </authorList>
    </citation>
    <scope>NUCLEOTIDE SEQUENCE</scope>
    <source>
        <strain evidence="1">CGMCC 1.15762</strain>
    </source>
</reference>
<keyword evidence="2" id="KW-1185">Reference proteome</keyword>
<dbReference type="Proteomes" id="UP000617145">
    <property type="component" value="Unassembled WGS sequence"/>
</dbReference>
<protein>
    <submittedName>
        <fullName evidence="1">Uncharacterized protein</fullName>
    </submittedName>
</protein>
<dbReference type="AlphaFoldDB" id="A0A8J2ZLU7"/>
<dbReference type="SUPFAM" id="SSF52413">
    <property type="entry name" value="UDP-glucose/GDP-mannose dehydrogenase C-terminal domain"/>
    <property type="match status" value="1"/>
</dbReference>
<organism evidence="1 2">
    <name type="scientific">Salipiger pallidus</name>
    <dbReference type="NCBI Taxonomy" id="1775170"/>
    <lineage>
        <taxon>Bacteria</taxon>
        <taxon>Pseudomonadati</taxon>
        <taxon>Pseudomonadota</taxon>
        <taxon>Alphaproteobacteria</taxon>
        <taxon>Rhodobacterales</taxon>
        <taxon>Roseobacteraceae</taxon>
        <taxon>Salipiger</taxon>
    </lineage>
</organism>
<accession>A0A8J2ZLU7</accession>
<dbReference type="RefSeq" id="WP_188791012.1">
    <property type="nucleotide sequence ID" value="NZ_BMJV01000006.1"/>
</dbReference>
<gene>
    <name evidence="1" type="ORF">GCM10011415_29690</name>
</gene>
<sequence length="73" mass="8279">MEIQVIKKGLKAKWDRAIVHEPVLDEPGFLRIRVLNDLVTFKTKVDLIVANGLTDDIRDVSDKVFTRVLFGGD</sequence>
<comment type="caution">
    <text evidence="1">The sequence shown here is derived from an EMBL/GenBank/DDBJ whole genome shotgun (WGS) entry which is preliminary data.</text>
</comment>